<evidence type="ECO:0000256" key="1">
    <source>
        <dbReference type="ARBA" id="ARBA00004613"/>
    </source>
</evidence>
<dbReference type="Pfam" id="PF13330">
    <property type="entry name" value="Mucin2_WxxW"/>
    <property type="match status" value="1"/>
</dbReference>
<dbReference type="SMART" id="SM00216">
    <property type="entry name" value="VWD"/>
    <property type="match status" value="1"/>
</dbReference>
<protein>
    <recommendedName>
        <fullName evidence="13">Mucin-5AC-like</fullName>
    </recommendedName>
</protein>
<evidence type="ECO:0000313" key="12">
    <source>
        <dbReference type="Proteomes" id="UP000261600"/>
    </source>
</evidence>
<dbReference type="STRING" id="43700.ENSMALP00000007703"/>
<dbReference type="SMART" id="SM00214">
    <property type="entry name" value="VWC"/>
    <property type="match status" value="3"/>
</dbReference>
<feature type="region of interest" description="Disordered" evidence="8">
    <location>
        <begin position="1"/>
        <end position="86"/>
    </location>
</feature>
<evidence type="ECO:0000256" key="3">
    <source>
        <dbReference type="ARBA" id="ARBA00022729"/>
    </source>
</evidence>
<evidence type="ECO:0000256" key="6">
    <source>
        <dbReference type="ARBA" id="ARBA00023157"/>
    </source>
</evidence>
<reference evidence="11" key="1">
    <citation type="submission" date="2025-08" db="UniProtKB">
        <authorList>
            <consortium name="Ensembl"/>
        </authorList>
    </citation>
    <scope>IDENTIFICATION</scope>
</reference>
<dbReference type="InterPro" id="IPR050780">
    <property type="entry name" value="Mucin_vWF_Thrombospondin_sf"/>
</dbReference>
<feature type="region of interest" description="Disordered" evidence="8">
    <location>
        <begin position="313"/>
        <end position="688"/>
    </location>
</feature>
<dbReference type="PROSITE" id="PS51233">
    <property type="entry name" value="VWFD"/>
    <property type="match status" value="1"/>
</dbReference>
<proteinExistence type="predicted"/>
<evidence type="ECO:0000256" key="8">
    <source>
        <dbReference type="SAM" id="MobiDB-lite"/>
    </source>
</evidence>
<dbReference type="PANTHER" id="PTHR11339">
    <property type="entry name" value="EXTRACELLULAR MATRIX GLYCOPROTEIN RELATED"/>
    <property type="match status" value="1"/>
</dbReference>
<evidence type="ECO:0000256" key="5">
    <source>
        <dbReference type="ARBA" id="ARBA00023008"/>
    </source>
</evidence>
<evidence type="ECO:0000313" key="11">
    <source>
        <dbReference type="Ensembl" id="ENSMALP00000007703.1"/>
    </source>
</evidence>
<feature type="compositionally biased region" description="Low complexity" evidence="8">
    <location>
        <begin position="216"/>
        <end position="254"/>
    </location>
</feature>
<dbReference type="InterPro" id="IPR001846">
    <property type="entry name" value="VWF_type-D"/>
</dbReference>
<evidence type="ECO:0000259" key="10">
    <source>
        <dbReference type="PROSITE" id="PS51233"/>
    </source>
</evidence>
<dbReference type="Ensembl" id="ENSMALT00000007868.1">
    <property type="protein sequence ID" value="ENSMALP00000007703.1"/>
    <property type="gene ID" value="ENSMALG00000005491.1"/>
</dbReference>
<dbReference type="PROSITE" id="PS01208">
    <property type="entry name" value="VWFC_1"/>
    <property type="match status" value="1"/>
</dbReference>
<keyword evidence="12" id="KW-1185">Reference proteome</keyword>
<feature type="region of interest" description="Disordered" evidence="8">
    <location>
        <begin position="216"/>
        <end position="277"/>
    </location>
</feature>
<keyword evidence="5" id="KW-0186">Copper</keyword>
<feature type="domain" description="VWFC" evidence="9">
    <location>
        <begin position="1191"/>
        <end position="1259"/>
    </location>
</feature>
<feature type="compositionally biased region" description="Low complexity" evidence="8">
    <location>
        <begin position="19"/>
        <end position="68"/>
    </location>
</feature>
<dbReference type="SMART" id="SM00832">
    <property type="entry name" value="C8"/>
    <property type="match status" value="1"/>
</dbReference>
<feature type="domain" description="VWFC" evidence="9">
    <location>
        <begin position="1296"/>
        <end position="1367"/>
    </location>
</feature>
<dbReference type="InterPro" id="IPR001007">
    <property type="entry name" value="VWF_dom"/>
</dbReference>
<keyword evidence="2" id="KW-0964">Secreted</keyword>
<feature type="compositionally biased region" description="Low complexity" evidence="8">
    <location>
        <begin position="615"/>
        <end position="636"/>
    </location>
</feature>
<dbReference type="GO" id="GO:0005576">
    <property type="term" value="C:extracellular region"/>
    <property type="evidence" value="ECO:0007669"/>
    <property type="project" value="UniProtKB-SubCell"/>
</dbReference>
<dbReference type="PANTHER" id="PTHR11339:SF384">
    <property type="entry name" value="MUCIN-2"/>
    <property type="match status" value="1"/>
</dbReference>
<evidence type="ECO:0000256" key="2">
    <source>
        <dbReference type="ARBA" id="ARBA00022525"/>
    </source>
</evidence>
<keyword evidence="7" id="KW-0325">Glycoprotein</keyword>
<dbReference type="InterPro" id="IPR014853">
    <property type="entry name" value="VWF/SSPO/ZAN-like_Cys-rich_dom"/>
</dbReference>
<keyword evidence="3" id="KW-0732">Signal</keyword>
<accession>A0A3Q3IRI5</accession>
<dbReference type="Pfam" id="PF08742">
    <property type="entry name" value="C8"/>
    <property type="match status" value="1"/>
</dbReference>
<feature type="compositionally biased region" description="Low complexity" evidence="8">
    <location>
        <begin position="671"/>
        <end position="688"/>
    </location>
</feature>
<comment type="subcellular location">
    <subcellularLocation>
        <location evidence="1">Secreted</location>
    </subcellularLocation>
</comment>
<dbReference type="Pfam" id="PF00094">
    <property type="entry name" value="VWD"/>
    <property type="match status" value="1"/>
</dbReference>
<feature type="compositionally biased region" description="Low complexity" evidence="8">
    <location>
        <begin position="319"/>
        <end position="555"/>
    </location>
</feature>
<dbReference type="PROSITE" id="PS50184">
    <property type="entry name" value="VWFC_2"/>
    <property type="match status" value="2"/>
</dbReference>
<keyword evidence="6" id="KW-1015">Disulfide bond</keyword>
<organism evidence="11 12">
    <name type="scientific">Monopterus albus</name>
    <name type="common">Swamp eel</name>
    <dbReference type="NCBI Taxonomy" id="43700"/>
    <lineage>
        <taxon>Eukaryota</taxon>
        <taxon>Metazoa</taxon>
        <taxon>Chordata</taxon>
        <taxon>Craniata</taxon>
        <taxon>Vertebrata</taxon>
        <taxon>Euteleostomi</taxon>
        <taxon>Actinopterygii</taxon>
        <taxon>Neopterygii</taxon>
        <taxon>Teleostei</taxon>
        <taxon>Neoteleostei</taxon>
        <taxon>Acanthomorphata</taxon>
        <taxon>Anabantaria</taxon>
        <taxon>Synbranchiformes</taxon>
        <taxon>Synbranchidae</taxon>
        <taxon>Monopterus</taxon>
    </lineage>
</organism>
<reference evidence="11" key="2">
    <citation type="submission" date="2025-09" db="UniProtKB">
        <authorList>
            <consortium name="Ensembl"/>
        </authorList>
    </citation>
    <scope>IDENTIFICATION</scope>
</reference>
<feature type="compositionally biased region" description="Low complexity" evidence="8">
    <location>
        <begin position="266"/>
        <end position="277"/>
    </location>
</feature>
<sequence>MSATPKITTEEVTQMHTFSGPPSTTTRAATTTPTTTGTTTRDETSSVPPTSAPTTAPATTTTATTGTTTRHETSSEPSPSKTTTAATTALATTVTEGPTTTSSNCHSCQWSGWLDKNSPASTPDGGDYESINDITDIDLSDCIQPLQIECREKSDLDIPLDQLGQNVTCNPTDGLICHNKDQQPFQCYNYQIRVYCCKNTNICSPPTSTILGSTVTGPTVTTQPPSNTTTSATTAPATTAPATTTTTTTTGTTAGHEMSSVPEPKPTTTAATTTPTTVVTGQTVTTAFTPKEEPTTTPSVVTNVVHTSRVTGKQVVLNTEPPSTTTTSATTTTTTTGTTTRQETSSTPPTSAPTRAPATTTPTTTAPATTGTTTRQETSSEPPLSEPTTSATTTTTTTGTTTRQETSSTPPTSAPTRAPATTTPTTTAPATTGTTTRQETSSEPPLSEPTTSATTTTTTTGTTTRQETSSTPPTSAPTRAPATTTPTTTAPATTGTTTRQETSSEPPLSEPTTSATTTTTTTGTTTRQETSSTPPTSAPTRAPATTTPTTTGTTAGHEMSSVPEPKSTTTAATTTPATTAPAPTGSTTTTAATTTPTTTGTTTKIEPSSGPPPSKTTTAATTTPTTTGTTTKIEPSSGPPPSKTTTAATTTPTTTGTTTKIEPSSGPPPSKTTTFTTTPATTGQQSSVTPTSVLLTTSCFCHYMDQELSPGSIIYNQTDGDGWCFTAYCNLTCGVEKFVKPCHSTAPPTLSTQYHTTTTTPGTSTKSHSSIASTVSSTLAPLKDCLYLSPPRKNGETWKGSDCSTETCSDAKVISSYVSCPPVTTPVCENRQPPVRVYDDSGCCFHYECKCVCQSWGDPHFVTFDGLYYDYMKNCTYVLVQEIIPKYKFKVIVDDENCDASGTVTCVKALKIFYKTYEITLTQIREPKLINKMTVNGKEIFSSYSNSDFTITSTVIQMLVKIPAINATVLYKGLSISIELPFSLFHGNTEGQCGICDNDQKNDCSIPGSSVSTSCDEMAAHWRIPDPAKPYCDVKPQPTPTTPKTPSPTAPPCIPAICDIMLSKVFEDCHKVLPPDNYYKACTFDVCHTNTTMGCSSLEAYALLCAQQSICVPWRTATNGQCEHNCPSNTVYKACGPAVIPTCNGRYNQMYGQQCQVTTTDATNNCLLLEGCYCPEDQIMFSAASQVCVSACCTGPDGDPKEYGDAWQSGCQQCLCDRSTRSVQCEPLICPIPDPVSCTGEGQVVVTSTVDCCPTQSCGCDVSLCPLTTKCDLGFELIFKMSNDSCCLVTACVSKGVCVFNNTEYEPGMQFSRNLCETCTCTEDQDSTMLNKYDCNVETCQGILCEPGYQLQKTPDECCACVQTSCIFDNPDGNTVVIGPSESWSPPNDTCVQYDCRKVNNTFIVSGSRRVCPDFDPNNCVPGTEQTDANGCCKSCTPRSTCHMTKNVTYLQKDNCKSVVPVELTACEGSCGASSSM</sequence>
<dbReference type="InterPro" id="IPR025155">
    <property type="entry name" value="WxxW_domain"/>
</dbReference>
<keyword evidence="4" id="KW-0677">Repeat</keyword>
<evidence type="ECO:0008006" key="13">
    <source>
        <dbReference type="Google" id="ProtNLM"/>
    </source>
</evidence>
<feature type="compositionally biased region" description="Low complexity" evidence="8">
    <location>
        <begin position="75"/>
        <end position="86"/>
    </location>
</feature>
<name>A0A3Q3IRI5_MONAL</name>
<feature type="compositionally biased region" description="Low complexity" evidence="8">
    <location>
        <begin position="567"/>
        <end position="603"/>
    </location>
</feature>
<evidence type="ECO:0000256" key="7">
    <source>
        <dbReference type="ARBA" id="ARBA00023180"/>
    </source>
</evidence>
<feature type="compositionally biased region" description="Low complexity" evidence="8">
    <location>
        <begin position="643"/>
        <end position="664"/>
    </location>
</feature>
<feature type="compositionally biased region" description="Polar residues" evidence="8">
    <location>
        <begin position="1"/>
        <end position="17"/>
    </location>
</feature>
<evidence type="ECO:0000259" key="9">
    <source>
        <dbReference type="PROSITE" id="PS50184"/>
    </source>
</evidence>
<evidence type="ECO:0000256" key="4">
    <source>
        <dbReference type="ARBA" id="ARBA00022737"/>
    </source>
</evidence>
<dbReference type="Proteomes" id="UP000261600">
    <property type="component" value="Unplaced"/>
</dbReference>
<feature type="domain" description="VWFD" evidence="10">
    <location>
        <begin position="851"/>
        <end position="1033"/>
    </location>
</feature>